<dbReference type="GO" id="GO:0004865">
    <property type="term" value="F:protein serine/threonine phosphatase inhibitor activity"/>
    <property type="evidence" value="ECO:0007669"/>
    <property type="project" value="UniProtKB-UniRule"/>
</dbReference>
<feature type="compositionally biased region" description="Basic and acidic residues" evidence="3">
    <location>
        <begin position="224"/>
        <end position="242"/>
    </location>
</feature>
<organism evidence="4 5">
    <name type="scientific">Dentipellis fragilis</name>
    <dbReference type="NCBI Taxonomy" id="205917"/>
    <lineage>
        <taxon>Eukaryota</taxon>
        <taxon>Fungi</taxon>
        <taxon>Dikarya</taxon>
        <taxon>Basidiomycota</taxon>
        <taxon>Agaricomycotina</taxon>
        <taxon>Agaricomycetes</taxon>
        <taxon>Russulales</taxon>
        <taxon>Hericiaceae</taxon>
        <taxon>Dentipellis</taxon>
    </lineage>
</organism>
<dbReference type="EMBL" id="SEOQ01000528">
    <property type="protein sequence ID" value="TFY61084.1"/>
    <property type="molecule type" value="Genomic_DNA"/>
</dbReference>
<feature type="region of interest" description="Disordered" evidence="3">
    <location>
        <begin position="428"/>
        <end position="454"/>
    </location>
</feature>
<dbReference type="STRING" id="205917.A0A4Y9YEV8"/>
<comment type="similarity">
    <text evidence="1 2">Belongs to the YPI1 family.</text>
</comment>
<dbReference type="OrthoDB" id="307488at2759"/>
<comment type="function">
    <text evidence="2">Regulator of type 1 phosphatases which maintains protein phosphatase activity under strict control.</text>
</comment>
<feature type="compositionally biased region" description="Acidic residues" evidence="3">
    <location>
        <begin position="85"/>
        <end position="98"/>
    </location>
</feature>
<feature type="compositionally biased region" description="Basic residues" evidence="3">
    <location>
        <begin position="106"/>
        <end position="115"/>
    </location>
</feature>
<protein>
    <recommendedName>
        <fullName evidence="2">Type 1 phosphatases regulator</fullName>
    </recommendedName>
</protein>
<comment type="caution">
    <text evidence="4">The sequence shown here is derived from an EMBL/GenBank/DDBJ whole genome shotgun (WGS) entry which is preliminary data.</text>
</comment>
<sequence>MSSLSLRQRAAEASERSRTVTVEETQPLEERDEGEGSSAGTLRLRGGPRSRPTVAWVEDVVDNEMLGRKKTKICCIYHKPKNFDESSDEDSSDSDSDSSCDGQQPHTHRRRRHRHGDGDGPVNGLKHDEDERNAYETAPPPKPKEKGSVSHAVQQFALYRTIPLQAAMITLYASKSGMIFVNRASRPSDGRLFSVGQFLRNPTIWKGQGAEISTHVCVAMSRPSGEHDFRPSDHTSERKDDLRRTIDLSDAADGSGVMLSPIAILRRMFIIDFKKRRPTRSAQKPGPCYETAEAVSSASPPINTSTPPCAYPPSPPLLYTAQLHRRLYGVTETTESNPKWRIGSQKAQVSARMPRVQEAERCRTLNLTCTFNNDDDTVALLSMDTRGDRSGSPDDSTTAEMAARIETLESAVKSLLAAQGYEALDAYRPDFEDFGPSSPTPSQPAPSPDTMAASSKTPYVYDDDILKIPIHKWATPQAAFRDLMAKQSGPSTSRIDLSLNGLISPKLSDDLLHIFGRVYQPWLPFTVPLPPSSQILLLSMYVLAFRHLPVSARRTSLYQALLQRFYNCLTSCMFSYCTGVETIYALTIIYKWAPPPPPGTDINFRQSWVLLNVATRFAGSMEVDHAPDLLLQIKRNPNNFTQMSAEDVHSIVEKARLVCVPHVRSIFKRVRIHFITSLTHRIWRSDIPYPVATRRSLLGTTLPPLPFPEAQPALLFGPPDVSDDASCRDARLIYFHALLEIVTEGMEVPGPKAFAGGQGPGWLNALAQHAPHDAA</sequence>
<evidence type="ECO:0000256" key="2">
    <source>
        <dbReference type="RuleBase" id="RU367162"/>
    </source>
</evidence>
<name>A0A4Y9YEV8_9AGAM</name>
<proteinExistence type="inferred from homology"/>
<feature type="compositionally biased region" description="Acidic residues" evidence="3">
    <location>
        <begin position="26"/>
        <end position="35"/>
    </location>
</feature>
<comment type="subcellular location">
    <subcellularLocation>
        <location evidence="2">Nucleus</location>
    </subcellularLocation>
</comment>
<dbReference type="AlphaFoldDB" id="A0A4Y9YEV8"/>
<keyword evidence="5" id="KW-1185">Reference proteome</keyword>
<keyword evidence="2" id="KW-0539">Nucleus</keyword>
<dbReference type="Pfam" id="PF07491">
    <property type="entry name" value="PPI_Ypi1"/>
    <property type="match status" value="1"/>
</dbReference>
<dbReference type="CDD" id="cd12148">
    <property type="entry name" value="fungal_TF_MHR"/>
    <property type="match status" value="1"/>
</dbReference>
<dbReference type="PANTHER" id="PTHR20835">
    <property type="entry name" value="E3 UBIQUITIN-PROTEIN LIGASE PPP1R11-RELATED"/>
    <property type="match status" value="1"/>
</dbReference>
<dbReference type="PANTHER" id="PTHR20835:SF0">
    <property type="entry name" value="E3 UBIQUITIN-PROTEIN LIGASE PPP1R11"/>
    <property type="match status" value="1"/>
</dbReference>
<dbReference type="GO" id="GO:0005634">
    <property type="term" value="C:nucleus"/>
    <property type="evidence" value="ECO:0007669"/>
    <property type="project" value="UniProtKB-SubCell"/>
</dbReference>
<dbReference type="InterPro" id="IPR011107">
    <property type="entry name" value="PPI_Ypi1"/>
</dbReference>
<reference evidence="4 5" key="1">
    <citation type="submission" date="2019-02" db="EMBL/GenBank/DDBJ databases">
        <title>Genome sequencing of the rare red list fungi Dentipellis fragilis.</title>
        <authorList>
            <person name="Buettner E."/>
            <person name="Kellner H."/>
        </authorList>
    </citation>
    <scope>NUCLEOTIDE SEQUENCE [LARGE SCALE GENOMIC DNA]</scope>
    <source>
        <strain evidence="4 5">DSM 105465</strain>
    </source>
</reference>
<gene>
    <name evidence="4" type="ORF">EVG20_g7191</name>
</gene>
<dbReference type="Proteomes" id="UP000298327">
    <property type="component" value="Unassembled WGS sequence"/>
</dbReference>
<accession>A0A4Y9YEV8</accession>
<evidence type="ECO:0000256" key="1">
    <source>
        <dbReference type="ARBA" id="ARBA00005605"/>
    </source>
</evidence>
<dbReference type="GO" id="GO:0008157">
    <property type="term" value="F:protein phosphatase 1 binding"/>
    <property type="evidence" value="ECO:0007669"/>
    <property type="project" value="TreeGrafter"/>
</dbReference>
<feature type="compositionally biased region" description="Basic and acidic residues" evidence="3">
    <location>
        <begin position="9"/>
        <end position="18"/>
    </location>
</feature>
<feature type="compositionally biased region" description="Pro residues" evidence="3">
    <location>
        <begin position="438"/>
        <end position="447"/>
    </location>
</feature>
<feature type="region of interest" description="Disordered" evidence="3">
    <location>
        <begin position="81"/>
        <end position="149"/>
    </location>
</feature>
<feature type="compositionally biased region" description="Basic and acidic residues" evidence="3">
    <location>
        <begin position="125"/>
        <end position="134"/>
    </location>
</feature>
<feature type="region of interest" description="Disordered" evidence="3">
    <location>
        <begin position="1"/>
        <end position="55"/>
    </location>
</feature>
<feature type="region of interest" description="Disordered" evidence="3">
    <location>
        <begin position="222"/>
        <end position="242"/>
    </location>
</feature>
<evidence type="ECO:0000313" key="5">
    <source>
        <dbReference type="Proteomes" id="UP000298327"/>
    </source>
</evidence>
<evidence type="ECO:0000313" key="4">
    <source>
        <dbReference type="EMBL" id="TFY61084.1"/>
    </source>
</evidence>
<evidence type="ECO:0000256" key="3">
    <source>
        <dbReference type="SAM" id="MobiDB-lite"/>
    </source>
</evidence>